<keyword evidence="1" id="KW-0812">Transmembrane</keyword>
<evidence type="ECO:0000256" key="1">
    <source>
        <dbReference type="SAM" id="Phobius"/>
    </source>
</evidence>
<proteinExistence type="predicted"/>
<feature type="transmembrane region" description="Helical" evidence="1">
    <location>
        <begin position="12"/>
        <end position="35"/>
    </location>
</feature>
<comment type="caution">
    <text evidence="2">The sequence shown here is derived from an EMBL/GenBank/DDBJ whole genome shotgun (WGS) entry which is preliminary data.</text>
</comment>
<dbReference type="EMBL" id="AOJO01000027">
    <property type="protein sequence ID" value="ELZ57990.1"/>
    <property type="molecule type" value="Genomic_DNA"/>
</dbReference>
<organism evidence="2 3">
    <name type="scientific">Halorubrum hochstenium ATCC 700873</name>
    <dbReference type="NCBI Taxonomy" id="1227481"/>
    <lineage>
        <taxon>Archaea</taxon>
        <taxon>Methanobacteriati</taxon>
        <taxon>Methanobacteriota</taxon>
        <taxon>Stenosarchaea group</taxon>
        <taxon>Halobacteria</taxon>
        <taxon>Halobacteriales</taxon>
        <taxon>Haloferacaceae</taxon>
        <taxon>Halorubrum</taxon>
    </lineage>
</organism>
<reference evidence="2 3" key="1">
    <citation type="journal article" date="2014" name="PLoS Genet.">
        <title>Phylogenetically driven sequencing of extremely halophilic archaea reveals strategies for static and dynamic osmo-response.</title>
        <authorList>
            <person name="Becker E.A."/>
            <person name="Seitzer P.M."/>
            <person name="Tritt A."/>
            <person name="Larsen D."/>
            <person name="Krusor M."/>
            <person name="Yao A.I."/>
            <person name="Wu D."/>
            <person name="Madern D."/>
            <person name="Eisen J.A."/>
            <person name="Darling A.E."/>
            <person name="Facciotti M.T."/>
        </authorList>
    </citation>
    <scope>NUCLEOTIDE SEQUENCE [LARGE SCALE GENOMIC DNA]</scope>
    <source>
        <strain evidence="2 3">ATCC 700873</strain>
    </source>
</reference>
<protein>
    <submittedName>
        <fullName evidence="2">Uncharacterized protein</fullName>
    </submittedName>
</protein>
<keyword evidence="3" id="KW-1185">Reference proteome</keyword>
<dbReference type="STRING" id="1227481.C467_05734"/>
<keyword evidence="1" id="KW-0472">Membrane</keyword>
<sequence>MPSMSREQEEIIAHLRFISIALVAVAISVLTAGFIINGDRIAPVFSVVSVIACLYAFVTPLVRG</sequence>
<accession>M0FDI6</accession>
<evidence type="ECO:0000313" key="3">
    <source>
        <dbReference type="Proteomes" id="UP000011689"/>
    </source>
</evidence>
<gene>
    <name evidence="2" type="ORF">C467_05734</name>
</gene>
<name>M0FDI6_9EURY</name>
<dbReference type="AlphaFoldDB" id="M0FDI6"/>
<feature type="transmembrane region" description="Helical" evidence="1">
    <location>
        <begin position="41"/>
        <end position="62"/>
    </location>
</feature>
<keyword evidence="1" id="KW-1133">Transmembrane helix</keyword>
<evidence type="ECO:0000313" key="2">
    <source>
        <dbReference type="EMBL" id="ELZ57990.1"/>
    </source>
</evidence>
<dbReference type="Proteomes" id="UP000011689">
    <property type="component" value="Unassembled WGS sequence"/>
</dbReference>